<sequence length="307" mass="34356">MSEQLVFNFLSMPMIVGVGIAVSTVIIITYLFKKKRSFKKTLVDPTAKVSLHLIEKKEISHDTKIFRFALPSPQHILGLPIGQHIFLSAEVNGEAVIRPYTPITSDDDTGHMDLAVKVYRKNTHPKFPAGGKMSQYLEGLEIGSTVDVRGPSGRMKYLGQGVFSMKILRKDPAYTVKVNKVSMIAGGTGITPMLQLIRHIVKDSSDNTKMALIFANQTEKDILLRDELEEVAKNNPDQLKLWYTVDVAPKDWQYSEGFISAKMIEEHLFPPSNDSLVIMCGPPPMVNFACIPNLDKLGYDPKLRFAY</sequence>
<evidence type="ECO:0000256" key="12">
    <source>
        <dbReference type="PIRSR" id="PIRSR601834-1"/>
    </source>
</evidence>
<dbReference type="GO" id="GO:0071949">
    <property type="term" value="F:FAD binding"/>
    <property type="evidence" value="ECO:0007669"/>
    <property type="project" value="TreeGrafter"/>
</dbReference>
<dbReference type="GO" id="GO:0005739">
    <property type="term" value="C:mitochondrion"/>
    <property type="evidence" value="ECO:0007669"/>
    <property type="project" value="TreeGrafter"/>
</dbReference>
<feature type="binding site" evidence="12">
    <location>
        <position position="133"/>
    </location>
    <ligand>
        <name>FAD</name>
        <dbReference type="ChEBI" id="CHEBI:57692"/>
    </ligand>
</feature>
<dbReference type="PANTHER" id="PTHR19370">
    <property type="entry name" value="NADH-CYTOCHROME B5 REDUCTASE"/>
    <property type="match status" value="1"/>
</dbReference>
<evidence type="ECO:0000256" key="5">
    <source>
        <dbReference type="ARBA" id="ARBA00022827"/>
    </source>
</evidence>
<comment type="cofactor">
    <cofactor evidence="1 12 13">
        <name>FAD</name>
        <dbReference type="ChEBI" id="CHEBI:57692"/>
    </cofactor>
</comment>
<feature type="binding site" evidence="12">
    <location>
        <position position="100"/>
    </location>
    <ligand>
        <name>FAD</name>
        <dbReference type="ChEBI" id="CHEBI:57692"/>
    </ligand>
</feature>
<keyword evidence="11" id="KW-0753">Steroid metabolism</keyword>
<dbReference type="FunFam" id="2.40.30.10:FF:000021">
    <property type="entry name" value="NADH-cytochrome b5 reductase"/>
    <property type="match status" value="1"/>
</dbReference>
<feature type="binding site" evidence="12">
    <location>
        <position position="134"/>
    </location>
    <ligand>
        <name>FAD</name>
        <dbReference type="ChEBI" id="CHEBI:57692"/>
    </ligand>
</feature>
<evidence type="ECO:0000256" key="13">
    <source>
        <dbReference type="RuleBase" id="RU361226"/>
    </source>
</evidence>
<gene>
    <name evidence="16" type="ORF">NEZAVI_LOCUS3593</name>
</gene>
<comment type="catalytic activity">
    <reaction evidence="13">
        <text>2 Fe(III)-[cytochrome b5] + NADH = 2 Fe(II)-[cytochrome b5] + NAD(+) + H(+)</text>
        <dbReference type="Rhea" id="RHEA:46680"/>
        <dbReference type="Rhea" id="RHEA-COMP:10438"/>
        <dbReference type="Rhea" id="RHEA-COMP:10439"/>
        <dbReference type="ChEBI" id="CHEBI:15378"/>
        <dbReference type="ChEBI" id="CHEBI:29033"/>
        <dbReference type="ChEBI" id="CHEBI:29034"/>
        <dbReference type="ChEBI" id="CHEBI:57540"/>
        <dbReference type="ChEBI" id="CHEBI:57945"/>
        <dbReference type="EC" id="1.6.2.2"/>
    </reaction>
</comment>
<keyword evidence="3" id="KW-0444">Lipid biosynthesis</keyword>
<dbReference type="GO" id="GO:0090524">
    <property type="term" value="F:cytochrome-b5 reductase activity, acting on NADH"/>
    <property type="evidence" value="ECO:0007669"/>
    <property type="project" value="UniProtKB-EC"/>
</dbReference>
<comment type="similarity">
    <text evidence="2 13">Belongs to the flavoprotein pyridine nucleotide cytochrome reductase family.</text>
</comment>
<dbReference type="InterPro" id="IPR039261">
    <property type="entry name" value="FNR_nucleotide-bd"/>
</dbReference>
<evidence type="ECO:0000256" key="7">
    <source>
        <dbReference type="ARBA" id="ARBA00023002"/>
    </source>
</evidence>
<proteinExistence type="inferred from homology"/>
<dbReference type="SUPFAM" id="SSF52343">
    <property type="entry name" value="Ferredoxin reductase-like, C-terminal NADP-linked domain"/>
    <property type="match status" value="1"/>
</dbReference>
<keyword evidence="9 13" id="KW-0520">NAD</keyword>
<dbReference type="InterPro" id="IPR008333">
    <property type="entry name" value="Cbr1-like_FAD-bd_dom"/>
</dbReference>
<keyword evidence="6" id="KW-0752">Steroid biosynthesis</keyword>
<keyword evidence="14" id="KW-1133">Transmembrane helix</keyword>
<dbReference type="EMBL" id="OV725078">
    <property type="protein sequence ID" value="CAH1392834.1"/>
    <property type="molecule type" value="Genomic_DNA"/>
</dbReference>
<keyword evidence="14" id="KW-0812">Transmembrane</keyword>
<evidence type="ECO:0000313" key="17">
    <source>
        <dbReference type="Proteomes" id="UP001152798"/>
    </source>
</evidence>
<dbReference type="Pfam" id="PF00970">
    <property type="entry name" value="FAD_binding_6"/>
    <property type="match status" value="1"/>
</dbReference>
<feature type="binding site" evidence="12">
    <location>
        <position position="98"/>
    </location>
    <ligand>
        <name>FAD</name>
        <dbReference type="ChEBI" id="CHEBI:57692"/>
    </ligand>
</feature>
<evidence type="ECO:0000256" key="8">
    <source>
        <dbReference type="ARBA" id="ARBA00023011"/>
    </source>
</evidence>
<keyword evidence="8" id="KW-0756">Sterol biosynthesis</keyword>
<dbReference type="GO" id="GO:0016126">
    <property type="term" value="P:sterol biosynthetic process"/>
    <property type="evidence" value="ECO:0007669"/>
    <property type="project" value="UniProtKB-KW"/>
</dbReference>
<dbReference type="PANTHER" id="PTHR19370:SF185">
    <property type="entry name" value="NADH-CYTOCHROME B5 REDUCTASE"/>
    <property type="match status" value="1"/>
</dbReference>
<keyword evidence="14" id="KW-0472">Membrane</keyword>
<reference evidence="16" key="1">
    <citation type="submission" date="2022-01" db="EMBL/GenBank/DDBJ databases">
        <authorList>
            <person name="King R."/>
        </authorList>
    </citation>
    <scope>NUCLEOTIDE SEQUENCE</scope>
</reference>
<dbReference type="InterPro" id="IPR001433">
    <property type="entry name" value="OxRdtase_FAD/NAD-bd"/>
</dbReference>
<evidence type="ECO:0000313" key="16">
    <source>
        <dbReference type="EMBL" id="CAH1392834.1"/>
    </source>
</evidence>
<keyword evidence="17" id="KW-1185">Reference proteome</keyword>
<keyword evidence="10" id="KW-1207">Sterol metabolism</keyword>
<protein>
    <recommendedName>
        <fullName evidence="13">NADH-cytochrome b5 reductase</fullName>
        <ecNumber evidence="13">1.6.2.2</ecNumber>
    </recommendedName>
</protein>
<dbReference type="PRINTS" id="PR00371">
    <property type="entry name" value="FPNCR"/>
</dbReference>
<evidence type="ECO:0000256" key="6">
    <source>
        <dbReference type="ARBA" id="ARBA00022955"/>
    </source>
</evidence>
<dbReference type="EC" id="1.6.2.2" evidence="13"/>
<name>A0A9P0GYV7_NEZVI</name>
<dbReference type="InterPro" id="IPR017927">
    <property type="entry name" value="FAD-bd_FR_type"/>
</dbReference>
<dbReference type="Proteomes" id="UP001152798">
    <property type="component" value="Chromosome 2"/>
</dbReference>
<keyword evidence="7 13" id="KW-0560">Oxidoreductase</keyword>
<feature type="binding site" evidence="12">
    <location>
        <position position="132"/>
    </location>
    <ligand>
        <name>FAD</name>
        <dbReference type="ChEBI" id="CHEBI:57692"/>
    </ligand>
</feature>
<feature type="binding site" evidence="12">
    <location>
        <position position="117"/>
    </location>
    <ligand>
        <name>FAD</name>
        <dbReference type="ChEBI" id="CHEBI:57692"/>
    </ligand>
</feature>
<dbReference type="PRINTS" id="PR00406">
    <property type="entry name" value="CYTB5RDTASE"/>
</dbReference>
<accession>A0A9P0GYV7</accession>
<dbReference type="InterPro" id="IPR017938">
    <property type="entry name" value="Riboflavin_synthase-like_b-brl"/>
</dbReference>
<dbReference type="Gene3D" id="2.40.30.10">
    <property type="entry name" value="Translation factors"/>
    <property type="match status" value="1"/>
</dbReference>
<dbReference type="SUPFAM" id="SSF63380">
    <property type="entry name" value="Riboflavin synthase domain-like"/>
    <property type="match status" value="1"/>
</dbReference>
<evidence type="ECO:0000256" key="2">
    <source>
        <dbReference type="ARBA" id="ARBA00006105"/>
    </source>
</evidence>
<feature type="transmembrane region" description="Helical" evidence="14">
    <location>
        <begin position="12"/>
        <end position="32"/>
    </location>
</feature>
<feature type="domain" description="FAD-binding FR-type" evidence="15">
    <location>
        <begin position="46"/>
        <end position="158"/>
    </location>
</feature>
<organism evidence="16 17">
    <name type="scientific">Nezara viridula</name>
    <name type="common">Southern green stink bug</name>
    <name type="synonym">Cimex viridulus</name>
    <dbReference type="NCBI Taxonomy" id="85310"/>
    <lineage>
        <taxon>Eukaryota</taxon>
        <taxon>Metazoa</taxon>
        <taxon>Ecdysozoa</taxon>
        <taxon>Arthropoda</taxon>
        <taxon>Hexapoda</taxon>
        <taxon>Insecta</taxon>
        <taxon>Pterygota</taxon>
        <taxon>Neoptera</taxon>
        <taxon>Paraneoptera</taxon>
        <taxon>Hemiptera</taxon>
        <taxon>Heteroptera</taxon>
        <taxon>Panheteroptera</taxon>
        <taxon>Pentatomomorpha</taxon>
        <taxon>Pentatomoidea</taxon>
        <taxon>Pentatomidae</taxon>
        <taxon>Pentatominae</taxon>
        <taxon>Nezara</taxon>
    </lineage>
</organism>
<keyword evidence="4 12" id="KW-0285">Flavoprotein</keyword>
<dbReference type="FunFam" id="3.40.50.80:FF:000005">
    <property type="entry name" value="NADH-cytochrome b5 reductase"/>
    <property type="match status" value="1"/>
</dbReference>
<dbReference type="OrthoDB" id="432685at2759"/>
<keyword evidence="6" id="KW-0443">Lipid metabolism</keyword>
<evidence type="ECO:0000256" key="14">
    <source>
        <dbReference type="SAM" id="Phobius"/>
    </source>
</evidence>
<evidence type="ECO:0000256" key="9">
    <source>
        <dbReference type="ARBA" id="ARBA00023027"/>
    </source>
</evidence>
<dbReference type="PROSITE" id="PS51384">
    <property type="entry name" value="FAD_FR"/>
    <property type="match status" value="1"/>
</dbReference>
<dbReference type="CDD" id="cd06183">
    <property type="entry name" value="cyt_b5_reduct_like"/>
    <property type="match status" value="1"/>
</dbReference>
<feature type="binding site" evidence="12">
    <location>
        <position position="99"/>
    </location>
    <ligand>
        <name>FAD</name>
        <dbReference type="ChEBI" id="CHEBI:57692"/>
    </ligand>
</feature>
<evidence type="ECO:0000256" key="1">
    <source>
        <dbReference type="ARBA" id="ARBA00001974"/>
    </source>
</evidence>
<dbReference type="InterPro" id="IPR001709">
    <property type="entry name" value="Flavoprot_Pyr_Nucl_cyt_Rdtase"/>
</dbReference>
<keyword evidence="5 12" id="KW-0274">FAD</keyword>
<evidence type="ECO:0000256" key="11">
    <source>
        <dbReference type="ARBA" id="ARBA00023221"/>
    </source>
</evidence>
<dbReference type="Gene3D" id="3.40.50.80">
    <property type="entry name" value="Nucleotide-binding domain of ferredoxin-NADP reductase (FNR) module"/>
    <property type="match status" value="1"/>
</dbReference>
<evidence type="ECO:0000256" key="3">
    <source>
        <dbReference type="ARBA" id="ARBA00022516"/>
    </source>
</evidence>
<evidence type="ECO:0000259" key="15">
    <source>
        <dbReference type="PROSITE" id="PS51384"/>
    </source>
</evidence>
<feature type="binding site" evidence="12">
    <location>
        <position position="191"/>
    </location>
    <ligand>
        <name>FAD</name>
        <dbReference type="ChEBI" id="CHEBI:57692"/>
    </ligand>
</feature>
<evidence type="ECO:0000256" key="4">
    <source>
        <dbReference type="ARBA" id="ARBA00022630"/>
    </source>
</evidence>
<evidence type="ECO:0000256" key="10">
    <source>
        <dbReference type="ARBA" id="ARBA00023166"/>
    </source>
</evidence>
<dbReference type="Pfam" id="PF00175">
    <property type="entry name" value="NAD_binding_1"/>
    <property type="match status" value="1"/>
</dbReference>
<dbReference type="InterPro" id="IPR001834">
    <property type="entry name" value="CBR-like"/>
</dbReference>
<dbReference type="AlphaFoldDB" id="A0A9P0GYV7"/>